<dbReference type="InterPro" id="IPR038883">
    <property type="entry name" value="AN11006-like"/>
</dbReference>
<evidence type="ECO:0000313" key="3">
    <source>
        <dbReference type="EMBL" id="KAF2656287.1"/>
    </source>
</evidence>
<keyword evidence="4" id="KW-1185">Reference proteome</keyword>
<feature type="region of interest" description="Disordered" evidence="1">
    <location>
        <begin position="119"/>
        <end position="139"/>
    </location>
</feature>
<evidence type="ECO:0000256" key="1">
    <source>
        <dbReference type="SAM" id="MobiDB-lite"/>
    </source>
</evidence>
<dbReference type="EMBL" id="MU004338">
    <property type="protein sequence ID" value="KAF2656287.1"/>
    <property type="molecule type" value="Genomic_DNA"/>
</dbReference>
<dbReference type="Pfam" id="PF20150">
    <property type="entry name" value="2EXR"/>
    <property type="match status" value="1"/>
</dbReference>
<feature type="region of interest" description="Disordered" evidence="1">
    <location>
        <begin position="176"/>
        <end position="206"/>
    </location>
</feature>
<proteinExistence type="predicted"/>
<dbReference type="InterPro" id="IPR045518">
    <property type="entry name" value="2EXR"/>
</dbReference>
<evidence type="ECO:0000259" key="2">
    <source>
        <dbReference type="Pfam" id="PF20150"/>
    </source>
</evidence>
<dbReference type="OrthoDB" id="5397846at2759"/>
<gene>
    <name evidence="3" type="ORF">K491DRAFT_393386</name>
</gene>
<dbReference type="PANTHER" id="PTHR42085:SF8">
    <property type="entry name" value="F-BOX DOMAIN-CONTAINING PROTEIN"/>
    <property type="match status" value="1"/>
</dbReference>
<dbReference type="Proteomes" id="UP000799324">
    <property type="component" value="Unassembled WGS sequence"/>
</dbReference>
<feature type="region of interest" description="Disordered" evidence="1">
    <location>
        <begin position="25"/>
        <end position="67"/>
    </location>
</feature>
<sequence length="396" mass="44300">MFSSIMAASRRIAPIPCSFVKPAAPSMATTDSSGASNQSSARYPKRKRAEVQYYPSSDDSDAFSDSDFESDIIPVPRKRMRSTKPLPPNKIFPFLSLPPELRNKIYALCLPSPTKLTPELSTFERHPSDDNSPSTPDVPRYYFRAKQRSYRRSIELLPTLSEVEAESLSHDLYYRRRRARRGTGRGRPAPPPPPSDNGSDDATATDPRTPVLNILAVCKSIYAEAAPLFYTSHLLFIDTDALFAFASRLSPRTAKLIRHIEVCSWSSSRSRKNRGYAAMAMLAAKGVTELDSLDLNCSLGYFRSYGSMWGRGRERREQLLPKRVARKVFRECGDWLEVVGSLRGVGEAVDVVRVGEENFEGWVLSAQAGEGSEEEKMVRGRGMYRRDLVRLVGGGR</sequence>
<evidence type="ECO:0000313" key="4">
    <source>
        <dbReference type="Proteomes" id="UP000799324"/>
    </source>
</evidence>
<accession>A0A6A6TAF5</accession>
<protein>
    <recommendedName>
        <fullName evidence="2">2EXR domain-containing protein</fullName>
    </recommendedName>
</protein>
<feature type="compositionally biased region" description="Acidic residues" evidence="1">
    <location>
        <begin position="58"/>
        <end position="67"/>
    </location>
</feature>
<dbReference type="AlphaFoldDB" id="A0A6A6TAF5"/>
<feature type="compositionally biased region" description="Polar residues" evidence="1">
    <location>
        <begin position="27"/>
        <end position="41"/>
    </location>
</feature>
<dbReference type="PANTHER" id="PTHR42085">
    <property type="entry name" value="F-BOX DOMAIN-CONTAINING PROTEIN"/>
    <property type="match status" value="1"/>
</dbReference>
<organism evidence="3 4">
    <name type="scientific">Lophiostoma macrostomum CBS 122681</name>
    <dbReference type="NCBI Taxonomy" id="1314788"/>
    <lineage>
        <taxon>Eukaryota</taxon>
        <taxon>Fungi</taxon>
        <taxon>Dikarya</taxon>
        <taxon>Ascomycota</taxon>
        <taxon>Pezizomycotina</taxon>
        <taxon>Dothideomycetes</taxon>
        <taxon>Pleosporomycetidae</taxon>
        <taxon>Pleosporales</taxon>
        <taxon>Lophiostomataceae</taxon>
        <taxon>Lophiostoma</taxon>
    </lineage>
</organism>
<reference evidence="3" key="1">
    <citation type="journal article" date="2020" name="Stud. Mycol.">
        <title>101 Dothideomycetes genomes: a test case for predicting lifestyles and emergence of pathogens.</title>
        <authorList>
            <person name="Haridas S."/>
            <person name="Albert R."/>
            <person name="Binder M."/>
            <person name="Bloem J."/>
            <person name="Labutti K."/>
            <person name="Salamov A."/>
            <person name="Andreopoulos B."/>
            <person name="Baker S."/>
            <person name="Barry K."/>
            <person name="Bills G."/>
            <person name="Bluhm B."/>
            <person name="Cannon C."/>
            <person name="Castanera R."/>
            <person name="Culley D."/>
            <person name="Daum C."/>
            <person name="Ezra D."/>
            <person name="Gonzalez J."/>
            <person name="Henrissat B."/>
            <person name="Kuo A."/>
            <person name="Liang C."/>
            <person name="Lipzen A."/>
            <person name="Lutzoni F."/>
            <person name="Magnuson J."/>
            <person name="Mondo S."/>
            <person name="Nolan M."/>
            <person name="Ohm R."/>
            <person name="Pangilinan J."/>
            <person name="Park H.-J."/>
            <person name="Ramirez L."/>
            <person name="Alfaro M."/>
            <person name="Sun H."/>
            <person name="Tritt A."/>
            <person name="Yoshinaga Y."/>
            <person name="Zwiers L.-H."/>
            <person name="Turgeon B."/>
            <person name="Goodwin S."/>
            <person name="Spatafora J."/>
            <person name="Crous P."/>
            <person name="Grigoriev I."/>
        </authorList>
    </citation>
    <scope>NUCLEOTIDE SEQUENCE</scope>
    <source>
        <strain evidence="3">CBS 122681</strain>
    </source>
</reference>
<feature type="domain" description="2EXR" evidence="2">
    <location>
        <begin position="93"/>
        <end position="182"/>
    </location>
</feature>
<name>A0A6A6TAF5_9PLEO</name>